<evidence type="ECO:0000256" key="2">
    <source>
        <dbReference type="SAM" id="Phobius"/>
    </source>
</evidence>
<dbReference type="NCBIfam" id="TIGR00806">
    <property type="entry name" value="rfc"/>
    <property type="match status" value="1"/>
</dbReference>
<name>A0A6M2E0E6_XENCH</name>
<dbReference type="Pfam" id="PF01770">
    <property type="entry name" value="Folate_carrier"/>
    <property type="match status" value="1"/>
</dbReference>
<dbReference type="GO" id="GO:0090482">
    <property type="term" value="F:vitamin transmembrane transporter activity"/>
    <property type="evidence" value="ECO:0007669"/>
    <property type="project" value="InterPro"/>
</dbReference>
<dbReference type="GO" id="GO:0005886">
    <property type="term" value="C:plasma membrane"/>
    <property type="evidence" value="ECO:0007669"/>
    <property type="project" value="TreeGrafter"/>
</dbReference>
<dbReference type="PANTHER" id="PTHR10686">
    <property type="entry name" value="FOLATE TRANSPORTER"/>
    <property type="match status" value="1"/>
</dbReference>
<dbReference type="EMBL" id="GIIL01007065">
    <property type="protein sequence ID" value="NOV50791.1"/>
    <property type="molecule type" value="Transcribed_RNA"/>
</dbReference>
<feature type="transmembrane region" description="Helical" evidence="2">
    <location>
        <begin position="66"/>
        <end position="84"/>
    </location>
</feature>
<comment type="similarity">
    <text evidence="1">Belongs to the reduced folate carrier (RFC) transporter (TC 2.A.48) family.</text>
</comment>
<dbReference type="InterPro" id="IPR036259">
    <property type="entry name" value="MFS_trans_sf"/>
</dbReference>
<feature type="transmembrane region" description="Helical" evidence="2">
    <location>
        <begin position="6"/>
        <end position="27"/>
    </location>
</feature>
<evidence type="ECO:0000313" key="3">
    <source>
        <dbReference type="EMBL" id="NOV50791.1"/>
    </source>
</evidence>
<organism evidence="3">
    <name type="scientific">Xenopsylla cheopis</name>
    <name type="common">Oriental rat flea</name>
    <name type="synonym">Pulex cheopis</name>
    <dbReference type="NCBI Taxonomy" id="163159"/>
    <lineage>
        <taxon>Eukaryota</taxon>
        <taxon>Metazoa</taxon>
        <taxon>Ecdysozoa</taxon>
        <taxon>Arthropoda</taxon>
        <taxon>Hexapoda</taxon>
        <taxon>Insecta</taxon>
        <taxon>Pterygota</taxon>
        <taxon>Neoptera</taxon>
        <taxon>Endopterygota</taxon>
        <taxon>Siphonaptera</taxon>
        <taxon>Pulicidae</taxon>
        <taxon>Xenopsyllinae</taxon>
        <taxon>Xenopsylla</taxon>
    </lineage>
</organism>
<keyword evidence="2" id="KW-0472">Membrane</keyword>
<dbReference type="AlphaFoldDB" id="A0A6M2E0E6"/>
<feature type="transmembrane region" description="Helical" evidence="2">
    <location>
        <begin position="307"/>
        <end position="331"/>
    </location>
</feature>
<feature type="transmembrane region" description="Helical" evidence="2">
    <location>
        <begin position="274"/>
        <end position="295"/>
    </location>
</feature>
<accession>A0A6M2E0E6</accession>
<feature type="transmembrane region" description="Helical" evidence="2">
    <location>
        <begin position="223"/>
        <end position="243"/>
    </location>
</feature>
<dbReference type="PANTHER" id="PTHR10686:SF18">
    <property type="entry name" value="IP11787P-RELATED"/>
    <property type="match status" value="1"/>
</dbReference>
<feature type="transmembrane region" description="Helical" evidence="2">
    <location>
        <begin position="90"/>
        <end position="109"/>
    </location>
</feature>
<evidence type="ECO:0000256" key="1">
    <source>
        <dbReference type="ARBA" id="ARBA00005773"/>
    </source>
</evidence>
<dbReference type="SUPFAM" id="SSF103473">
    <property type="entry name" value="MFS general substrate transporter"/>
    <property type="match status" value="1"/>
</dbReference>
<feature type="transmembrane region" description="Helical" evidence="2">
    <location>
        <begin position="188"/>
        <end position="211"/>
    </location>
</feature>
<feature type="transmembrane region" description="Helical" evidence="2">
    <location>
        <begin position="250"/>
        <end position="268"/>
    </location>
</feature>
<dbReference type="Gene3D" id="1.20.1250.20">
    <property type="entry name" value="MFS general substrate transporter like domains"/>
    <property type="match status" value="1"/>
</dbReference>
<protein>
    <submittedName>
        <fullName evidence="3">Putative reduced folate carrier</fullName>
    </submittedName>
</protein>
<proteinExistence type="inferred from homology"/>
<dbReference type="InterPro" id="IPR002666">
    <property type="entry name" value="Folate_carrier"/>
</dbReference>
<feature type="transmembrane region" description="Helical" evidence="2">
    <location>
        <begin position="343"/>
        <end position="367"/>
    </location>
</feature>
<reference evidence="3" key="1">
    <citation type="submission" date="2020-03" db="EMBL/GenBank/DDBJ databases">
        <title>Transcriptomic Profiling of the Digestive Tract of the Rat Flea, Xenopsylla cheopis, Following Blood Feeding and Infection with Yersinia pestis.</title>
        <authorList>
            <person name="Bland D.M."/>
            <person name="Martens C.A."/>
            <person name="Virtaneva K."/>
            <person name="Kanakabandi K."/>
            <person name="Long D."/>
            <person name="Rosenke R."/>
            <person name="Saturday G.A."/>
            <person name="Hoyt F.H."/>
            <person name="Bruno D.P."/>
            <person name="Ribeiro J.M.C."/>
            <person name="Hinnebusch J."/>
        </authorList>
    </citation>
    <scope>NUCLEOTIDE SEQUENCE</scope>
</reference>
<keyword evidence="2" id="KW-1133">Transmembrane helix</keyword>
<sequence>MVVCGISGIIVWSMLLWTTSLVSLQILEFFYGTYMSTEVAYYTYIYAKVDKEHYQKVTSHTRAANLGGRFLAGVLAQILVYTKLMNYKDLNYISIGAQIIATMWALFLPSVSKSLYFHRDDEAIKNNLPTLEKGASSSESLADSTVMQNYILQTKSKSLKEKYSDAFKILWKHFVSAYTNWHVIQWSLWYALAMCGFIQVQAYIQILWALIQPNTEESALWNGAIEAALTLLGAGAALLAGYLTSYKGGLLTLTICSFLEGGAILVSAQTTSLWLSYLGYIVFGVLYMFMITIASAEIAKYIEEDSFGLIFGINTTYALAFQTILTIVVISKDGFELRTREQFIVYGYYFIALGAIYFIATIVIYIIKSRKVAVS</sequence>
<keyword evidence="2" id="KW-0812">Transmembrane</keyword>